<reference evidence="1" key="1">
    <citation type="journal article" date="2014" name="Front. Microbiol.">
        <title>High frequency of phylogenetically diverse reductive dehalogenase-homologous genes in deep subseafloor sedimentary metagenomes.</title>
        <authorList>
            <person name="Kawai M."/>
            <person name="Futagami T."/>
            <person name="Toyoda A."/>
            <person name="Takaki Y."/>
            <person name="Nishi S."/>
            <person name="Hori S."/>
            <person name="Arai W."/>
            <person name="Tsubouchi T."/>
            <person name="Morono Y."/>
            <person name="Uchiyama I."/>
            <person name="Ito T."/>
            <person name="Fujiyama A."/>
            <person name="Inagaki F."/>
            <person name="Takami H."/>
        </authorList>
    </citation>
    <scope>NUCLEOTIDE SEQUENCE</scope>
    <source>
        <strain evidence="1">Expedition CK06-06</strain>
    </source>
</reference>
<dbReference type="InterPro" id="IPR011990">
    <property type="entry name" value="TPR-like_helical_dom_sf"/>
</dbReference>
<dbReference type="Pfam" id="PF13424">
    <property type="entry name" value="TPR_12"/>
    <property type="match status" value="1"/>
</dbReference>
<name>X1JKJ3_9ZZZZ</name>
<evidence type="ECO:0000313" key="1">
    <source>
        <dbReference type="EMBL" id="GAH70273.1"/>
    </source>
</evidence>
<dbReference type="SMART" id="SM00028">
    <property type="entry name" value="TPR"/>
    <property type="match status" value="3"/>
</dbReference>
<dbReference type="PROSITE" id="PS50005">
    <property type="entry name" value="TPR"/>
    <property type="match status" value="3"/>
</dbReference>
<dbReference type="Pfam" id="PF13174">
    <property type="entry name" value="TPR_6"/>
    <property type="match status" value="1"/>
</dbReference>
<dbReference type="InterPro" id="IPR019734">
    <property type="entry name" value="TPR_rpt"/>
</dbReference>
<accession>X1JKJ3</accession>
<dbReference type="Gene3D" id="1.25.40.10">
    <property type="entry name" value="Tetratricopeptide repeat domain"/>
    <property type="match status" value="1"/>
</dbReference>
<gene>
    <name evidence="1" type="ORF">S03H2_41471</name>
</gene>
<sequence>MSKINISKILGVTLLAGLLTLCVNAYAQEEAYKEFIFAQGLYEDGKFGLATVQFQKFIENFPENRNCDRAQYLLGACFWNQEKYEEAISAFDRLLQKYPESDWVDDSLYQVGENYYRLRNYAEAIPYYETLIENYPQSNLVAPSLYSLGCAYLEQQEYNSGLRAFKKLRDEFPEFRLERKVKKKTEERVSIKDQIAFVPMKKDQEYFIPADKFKVKFKENGKKTGVVIFEYNRD</sequence>
<feature type="non-terminal residue" evidence="1">
    <location>
        <position position="234"/>
    </location>
</feature>
<protein>
    <submittedName>
        <fullName evidence="1">Uncharacterized protein</fullName>
    </submittedName>
</protein>
<dbReference type="EMBL" id="BARU01025767">
    <property type="protein sequence ID" value="GAH70273.1"/>
    <property type="molecule type" value="Genomic_DNA"/>
</dbReference>
<dbReference type="SUPFAM" id="SSF48452">
    <property type="entry name" value="TPR-like"/>
    <property type="match status" value="1"/>
</dbReference>
<comment type="caution">
    <text evidence="1">The sequence shown here is derived from an EMBL/GenBank/DDBJ whole genome shotgun (WGS) entry which is preliminary data.</text>
</comment>
<organism evidence="1">
    <name type="scientific">marine sediment metagenome</name>
    <dbReference type="NCBI Taxonomy" id="412755"/>
    <lineage>
        <taxon>unclassified sequences</taxon>
        <taxon>metagenomes</taxon>
        <taxon>ecological metagenomes</taxon>
    </lineage>
</organism>
<proteinExistence type="predicted"/>
<dbReference type="AlphaFoldDB" id="X1JKJ3"/>